<dbReference type="Proteomes" id="UP000005436">
    <property type="component" value="Chromosome"/>
</dbReference>
<dbReference type="KEGG" id="tfo:BFO_0198"/>
<organism evidence="1 2">
    <name type="scientific">Tannerella forsythia (strain ATCC 43037 / JCM 10827 / CCUG 21028 A / KCTC 5666 / FDC 338)</name>
    <name type="common">Bacteroides forsythus</name>
    <dbReference type="NCBI Taxonomy" id="203275"/>
    <lineage>
        <taxon>Bacteria</taxon>
        <taxon>Pseudomonadati</taxon>
        <taxon>Bacteroidota</taxon>
        <taxon>Bacteroidia</taxon>
        <taxon>Bacteroidales</taxon>
        <taxon>Tannerellaceae</taxon>
        <taxon>Tannerella</taxon>
    </lineage>
</organism>
<dbReference type="EMBL" id="CP003191">
    <property type="protein sequence ID" value="AEW20477.1"/>
    <property type="molecule type" value="Genomic_DNA"/>
</dbReference>
<reference evidence="2" key="1">
    <citation type="submission" date="2011-12" db="EMBL/GenBank/DDBJ databases">
        <title>Complete sequence of Tannerella forsythia ATCC 43037.</title>
        <authorList>
            <person name="Dewhirst F."/>
            <person name="Tanner A."/>
            <person name="Izard J."/>
            <person name="Brinkac L."/>
            <person name="Durkin A.S."/>
            <person name="Hostetler J."/>
            <person name="Shetty J."/>
            <person name="Torralba M."/>
            <person name="Gill S."/>
            <person name="Nelson K."/>
        </authorList>
    </citation>
    <scope>NUCLEOTIDE SEQUENCE [LARGE SCALE GENOMIC DNA]</scope>
    <source>
        <strain evidence="2">ATCC 43037 / JCM 10827 / CCUG 33226 / KCTC 5666 / FDC 338</strain>
    </source>
</reference>
<evidence type="ECO:0000313" key="2">
    <source>
        <dbReference type="Proteomes" id="UP000005436"/>
    </source>
</evidence>
<sequence length="39" mass="4640">MISALVVPSHRICRKQKIYANHLHIQDFFTNIACLNRMR</sequence>
<accession>G8UIX2</accession>
<keyword evidence="2" id="KW-1185">Reference proteome</keyword>
<name>G8UIX2_TANFA</name>
<dbReference type="HOGENOM" id="CLU_3318292_0_0_10"/>
<evidence type="ECO:0000313" key="1">
    <source>
        <dbReference type="EMBL" id="AEW20477.1"/>
    </source>
</evidence>
<dbReference type="AlphaFoldDB" id="G8UIX2"/>
<protein>
    <submittedName>
        <fullName evidence="1">Uncharacterized protein</fullName>
    </submittedName>
</protein>
<proteinExistence type="predicted"/>
<gene>
    <name evidence="1" type="ordered locus">BFO_0198</name>
</gene>